<name>A0ACC2C5T3_DIPCM</name>
<proteinExistence type="predicted"/>
<gene>
    <name evidence="1" type="ORF">O6H91_11G001500</name>
</gene>
<evidence type="ECO:0000313" key="2">
    <source>
        <dbReference type="Proteomes" id="UP001162992"/>
    </source>
</evidence>
<comment type="caution">
    <text evidence="1">The sequence shown here is derived from an EMBL/GenBank/DDBJ whole genome shotgun (WGS) entry which is preliminary data.</text>
</comment>
<evidence type="ECO:0000313" key="1">
    <source>
        <dbReference type="EMBL" id="KAJ7537322.1"/>
    </source>
</evidence>
<keyword evidence="2" id="KW-1185">Reference proteome</keyword>
<accession>A0ACC2C5T3</accession>
<dbReference type="EMBL" id="CM055102">
    <property type="protein sequence ID" value="KAJ7537322.1"/>
    <property type="molecule type" value="Genomic_DNA"/>
</dbReference>
<sequence length="101" mass="11596">MFLTCLMLPPLLCRFMFRFSFLSVLISSSFNLFQCTKHSFFFSCACTAWPIGRVCVLLGYRLDPPCLLSARMISHDDFICHNFRASLNVISSVLMSIDLRL</sequence>
<dbReference type="Proteomes" id="UP001162992">
    <property type="component" value="Chromosome 11"/>
</dbReference>
<protein>
    <submittedName>
        <fullName evidence="1">Uncharacterized protein</fullName>
    </submittedName>
</protein>
<organism evidence="1 2">
    <name type="scientific">Diphasiastrum complanatum</name>
    <name type="common">Issler's clubmoss</name>
    <name type="synonym">Lycopodium complanatum</name>
    <dbReference type="NCBI Taxonomy" id="34168"/>
    <lineage>
        <taxon>Eukaryota</taxon>
        <taxon>Viridiplantae</taxon>
        <taxon>Streptophyta</taxon>
        <taxon>Embryophyta</taxon>
        <taxon>Tracheophyta</taxon>
        <taxon>Lycopodiopsida</taxon>
        <taxon>Lycopodiales</taxon>
        <taxon>Lycopodiaceae</taxon>
        <taxon>Lycopodioideae</taxon>
        <taxon>Diphasiastrum</taxon>
    </lineage>
</organism>
<reference evidence="2" key="1">
    <citation type="journal article" date="2024" name="Proc. Natl. Acad. Sci. U.S.A.">
        <title>Extraordinary preservation of gene collinearity over three hundred million years revealed in homosporous lycophytes.</title>
        <authorList>
            <person name="Li C."/>
            <person name="Wickell D."/>
            <person name="Kuo L.Y."/>
            <person name="Chen X."/>
            <person name="Nie B."/>
            <person name="Liao X."/>
            <person name="Peng D."/>
            <person name="Ji J."/>
            <person name="Jenkins J."/>
            <person name="Williams M."/>
            <person name="Shu S."/>
            <person name="Plott C."/>
            <person name="Barry K."/>
            <person name="Rajasekar S."/>
            <person name="Grimwood J."/>
            <person name="Han X."/>
            <person name="Sun S."/>
            <person name="Hou Z."/>
            <person name="He W."/>
            <person name="Dai G."/>
            <person name="Sun C."/>
            <person name="Schmutz J."/>
            <person name="Leebens-Mack J.H."/>
            <person name="Li F.W."/>
            <person name="Wang L."/>
        </authorList>
    </citation>
    <scope>NUCLEOTIDE SEQUENCE [LARGE SCALE GENOMIC DNA]</scope>
    <source>
        <strain evidence="2">cv. PW_Plant_1</strain>
    </source>
</reference>